<keyword evidence="4 5" id="KW-0067">ATP-binding</keyword>
<dbReference type="NCBIfam" id="TIGR03132">
    <property type="entry name" value="malonate_mdcB"/>
    <property type="match status" value="1"/>
</dbReference>
<dbReference type="OrthoDB" id="114886at2"/>
<keyword evidence="7" id="KW-1185">Reference proteome</keyword>
<evidence type="ECO:0000313" key="6">
    <source>
        <dbReference type="EMBL" id="ONH83589.1"/>
    </source>
</evidence>
<dbReference type="EMBL" id="LLWF02000021">
    <property type="protein sequence ID" value="ONH83589.1"/>
    <property type="molecule type" value="Genomic_DNA"/>
</dbReference>
<organism evidence="6 7">
    <name type="scientific">Roseomonas mucosa</name>
    <dbReference type="NCBI Taxonomy" id="207340"/>
    <lineage>
        <taxon>Bacteria</taxon>
        <taxon>Pseudomonadati</taxon>
        <taxon>Pseudomonadota</taxon>
        <taxon>Alphaproteobacteria</taxon>
        <taxon>Acetobacterales</taxon>
        <taxon>Roseomonadaceae</taxon>
        <taxon>Roseomonas</taxon>
    </lineage>
</organism>
<reference evidence="6" key="1">
    <citation type="submission" date="2016-12" db="EMBL/GenBank/DDBJ databases">
        <title>Draft genome sequence of Roseomonas mucosa strain AU37, isolated from a peripheral intravenous catheter.</title>
        <authorList>
            <person name="Choudhury M.A."/>
            <person name="Sidjabat H.E."/>
            <person name="Wailan A.M."/>
            <person name="Zhang L."/>
            <person name="Marsh N.M."/>
            <person name="Rickard C.M."/>
            <person name="Davies M."/>
            <person name="Mcmillan D.J."/>
        </authorList>
    </citation>
    <scope>NUCLEOTIDE SEQUENCE [LARGE SCALE GENOMIC DNA]</scope>
    <source>
        <strain evidence="6">AU37</strain>
    </source>
</reference>
<dbReference type="PANTHER" id="PTHR30201:SF2">
    <property type="entry name" value="2-(5''-TRIPHOSPHORIBOSYL)-3'-DEPHOSPHOCOENZYME-A SYNTHASE"/>
    <property type="match status" value="1"/>
</dbReference>
<dbReference type="InterPro" id="IPR002736">
    <property type="entry name" value="CitG"/>
</dbReference>
<dbReference type="HAMAP" id="MF_01883">
    <property type="entry name" value="MdcB"/>
    <property type="match status" value="1"/>
</dbReference>
<comment type="function">
    <text evidence="5">Involved in the formation of 2-(5''-phosphoribosyl)-3'-dephosphocoenzyme-A, the prosthetic group of the acyl-carrier protein of the malonate decarboxylase.</text>
</comment>
<dbReference type="STRING" id="207340.APZ41_008650"/>
<name>A0A1S8D6N6_9PROT</name>
<dbReference type="AlphaFoldDB" id="A0A1S8D6N6"/>
<proteinExistence type="inferred from homology"/>
<protein>
    <recommendedName>
        <fullName evidence="5">Probable 2-(5''-triphosphoribosyl)-3'-dephosphocoenzyme-A synthase</fullName>
        <shortName evidence="5">2-(5''-triphosphoribosyl)-3'-dephospho-CoA synthase</shortName>
        <ecNumber evidence="5">2.4.2.52</ecNumber>
    </recommendedName>
</protein>
<evidence type="ECO:0000256" key="1">
    <source>
        <dbReference type="ARBA" id="ARBA00001210"/>
    </source>
</evidence>
<evidence type="ECO:0000256" key="5">
    <source>
        <dbReference type="HAMAP-Rule" id="MF_01883"/>
    </source>
</evidence>
<dbReference type="Proteomes" id="UP000054844">
    <property type="component" value="Unassembled WGS sequence"/>
</dbReference>
<gene>
    <name evidence="5" type="primary">mdcB</name>
    <name evidence="6" type="ORF">APZ41_008650</name>
</gene>
<evidence type="ECO:0000313" key="7">
    <source>
        <dbReference type="Proteomes" id="UP000054844"/>
    </source>
</evidence>
<comment type="catalytic activity">
    <reaction evidence="1 5">
        <text>3'-dephospho-CoA + ATP = 2'-(5''-triphospho-alpha-D-ribosyl)-3'-dephospho-CoA + adenine</text>
        <dbReference type="Rhea" id="RHEA:15117"/>
        <dbReference type="ChEBI" id="CHEBI:16708"/>
        <dbReference type="ChEBI" id="CHEBI:30616"/>
        <dbReference type="ChEBI" id="CHEBI:57328"/>
        <dbReference type="ChEBI" id="CHEBI:61378"/>
        <dbReference type="EC" id="2.4.2.52"/>
    </reaction>
</comment>
<dbReference type="GO" id="GO:0005524">
    <property type="term" value="F:ATP binding"/>
    <property type="evidence" value="ECO:0007669"/>
    <property type="project" value="UniProtKB-KW"/>
</dbReference>
<dbReference type="GO" id="GO:0046917">
    <property type="term" value="F:triphosphoribosyl-dephospho-CoA synthase activity"/>
    <property type="evidence" value="ECO:0007669"/>
    <property type="project" value="UniProtKB-UniRule"/>
</dbReference>
<dbReference type="RefSeq" id="WP_058390255.1">
    <property type="nucleotide sequence ID" value="NZ_JAVVDL010000008.1"/>
</dbReference>
<dbReference type="Pfam" id="PF01874">
    <property type="entry name" value="CitG"/>
    <property type="match status" value="1"/>
</dbReference>
<sequence length="280" mass="28608">MSFLRPLPQALRAEAARIGGLAARCLVLEVETWPKPGLVSHVDNGSHTDMDAGSFRRSAAAIEPFLARLALAGIEGASMPRLRAIGLEAEGAMLRATGGVNTHRGAIFGLGLLCAAAGARLAGARGRLGDVVERLWGEEILGTPSAPDSHGGCAARRHGAGGARQEAAAGFPTLYHTGLPALRQGARLAPGDDEAARVQSCFALIATLGDTNLLHRGGAEGLAFAQRAARGFLEGGGVGRPGWRAAAAGIGADFVARRLSPGGSADLLAMSLFLRAMEAA</sequence>
<dbReference type="Gene3D" id="1.10.4200.10">
    <property type="entry name" value="Triphosphoribosyl-dephospho-CoA protein"/>
    <property type="match status" value="2"/>
</dbReference>
<comment type="similarity">
    <text evidence="5">Belongs to the CitG/MdcB family.</text>
</comment>
<evidence type="ECO:0000256" key="4">
    <source>
        <dbReference type="ARBA" id="ARBA00022840"/>
    </source>
</evidence>
<accession>A0A1S8D6N6</accession>
<evidence type="ECO:0000256" key="2">
    <source>
        <dbReference type="ARBA" id="ARBA00022679"/>
    </source>
</evidence>
<evidence type="ECO:0000256" key="3">
    <source>
        <dbReference type="ARBA" id="ARBA00022741"/>
    </source>
</evidence>
<dbReference type="PANTHER" id="PTHR30201">
    <property type="entry name" value="TRIPHOSPHORIBOSYL-DEPHOSPHO-COA SYNTHASE"/>
    <property type="match status" value="1"/>
</dbReference>
<dbReference type="GO" id="GO:0051191">
    <property type="term" value="P:prosthetic group biosynthetic process"/>
    <property type="evidence" value="ECO:0007669"/>
    <property type="project" value="TreeGrafter"/>
</dbReference>
<keyword evidence="3 5" id="KW-0547">Nucleotide-binding</keyword>
<dbReference type="InterPro" id="IPR017555">
    <property type="entry name" value="TriPribosyl-deP-CoA_syn"/>
</dbReference>
<dbReference type="EC" id="2.4.2.52" evidence="5"/>
<comment type="caution">
    <text evidence="6">The sequence shown here is derived from an EMBL/GenBank/DDBJ whole genome shotgun (WGS) entry which is preliminary data.</text>
</comment>
<keyword evidence="2 5" id="KW-0808">Transferase</keyword>